<protein>
    <submittedName>
        <fullName evidence="1">Uncharacterized protein</fullName>
    </submittedName>
</protein>
<proteinExistence type="predicted"/>
<name>A0ABT3B5F6_9CYAN</name>
<reference evidence="1 2" key="1">
    <citation type="submission" date="2022-10" db="EMBL/GenBank/DDBJ databases">
        <title>Identification of biosynthetic pathway for the production of the potent trypsin inhibitor radiosumin.</title>
        <authorList>
            <person name="Fewer D.P."/>
            <person name="Delbaje E."/>
            <person name="Ouyang X."/>
            <person name="Agostino P.D."/>
            <person name="Wahlsten M."/>
            <person name="Jokela J."/>
            <person name="Permi P."/>
            <person name="Haapaniemi E."/>
            <person name="Koistinen H."/>
        </authorList>
    </citation>
    <scope>NUCLEOTIDE SEQUENCE [LARGE SCALE GENOMIC DNA]</scope>
    <source>
        <strain evidence="1 2">NIES-515</strain>
    </source>
</reference>
<evidence type="ECO:0000313" key="2">
    <source>
        <dbReference type="Proteomes" id="UP001526143"/>
    </source>
</evidence>
<comment type="caution">
    <text evidence="1">The sequence shown here is derived from an EMBL/GenBank/DDBJ whole genome shotgun (WGS) entry which is preliminary data.</text>
</comment>
<evidence type="ECO:0000313" key="1">
    <source>
        <dbReference type="EMBL" id="MCV3216608.1"/>
    </source>
</evidence>
<accession>A0ABT3B5F6</accession>
<dbReference type="EMBL" id="JAOWRF010000344">
    <property type="protein sequence ID" value="MCV3216608.1"/>
    <property type="molecule type" value="Genomic_DNA"/>
</dbReference>
<keyword evidence="2" id="KW-1185">Reference proteome</keyword>
<dbReference type="RefSeq" id="WP_263748264.1">
    <property type="nucleotide sequence ID" value="NZ_JAOWRF010000344.1"/>
</dbReference>
<gene>
    <name evidence="1" type="ORF">OGM63_24395</name>
</gene>
<organism evidence="1 2">
    <name type="scientific">Plectonema radiosum NIES-515</name>
    <dbReference type="NCBI Taxonomy" id="2986073"/>
    <lineage>
        <taxon>Bacteria</taxon>
        <taxon>Bacillati</taxon>
        <taxon>Cyanobacteriota</taxon>
        <taxon>Cyanophyceae</taxon>
        <taxon>Oscillatoriophycideae</taxon>
        <taxon>Oscillatoriales</taxon>
        <taxon>Microcoleaceae</taxon>
        <taxon>Plectonema</taxon>
    </lineage>
</organism>
<sequence>MARIKFKPNNKVAYDKAPVQFKVLPGVREKLKTVPDWQERLRDFVDSLIEDIDKR</sequence>
<dbReference type="Proteomes" id="UP001526143">
    <property type="component" value="Unassembled WGS sequence"/>
</dbReference>